<keyword evidence="1" id="KW-0808">Transferase</keyword>
<sequence length="158" mass="17323">MTIRKLPLETNEEILTLLTLQTASYRVEAQLIGFEDIPPLKDGIASIRSSTETFIGYFLDDDGVSTLAGVISYSCDGSVVTICRMMVHPDYFRRGIASSLLQFVLAEQEERGASRFVVSTGAANYPAVELYQSFGFAKRRTLTVGPGITLTVFERPAG</sequence>
<dbReference type="InterPro" id="IPR050769">
    <property type="entry name" value="NAT_camello-type"/>
</dbReference>
<proteinExistence type="predicted"/>
<dbReference type="PANTHER" id="PTHR13947:SF37">
    <property type="entry name" value="LD18367P"/>
    <property type="match status" value="1"/>
</dbReference>
<keyword evidence="4" id="KW-1185">Reference proteome</keyword>
<dbReference type="Pfam" id="PF00583">
    <property type="entry name" value="Acetyltransf_1"/>
    <property type="match status" value="1"/>
</dbReference>
<evidence type="ECO:0000256" key="1">
    <source>
        <dbReference type="ARBA" id="ARBA00022679"/>
    </source>
</evidence>
<evidence type="ECO:0000313" key="4">
    <source>
        <dbReference type="Proteomes" id="UP001649230"/>
    </source>
</evidence>
<dbReference type="InterPro" id="IPR016181">
    <property type="entry name" value="Acyl_CoA_acyltransferase"/>
</dbReference>
<feature type="domain" description="N-acetyltransferase" evidence="2">
    <location>
        <begin position="1"/>
        <end position="158"/>
    </location>
</feature>
<organism evidence="3 4">
    <name type="scientific">Paenibacillus hexagrammi</name>
    <dbReference type="NCBI Taxonomy" id="2908839"/>
    <lineage>
        <taxon>Bacteria</taxon>
        <taxon>Bacillati</taxon>
        <taxon>Bacillota</taxon>
        <taxon>Bacilli</taxon>
        <taxon>Bacillales</taxon>
        <taxon>Paenibacillaceae</taxon>
        <taxon>Paenibacillus</taxon>
    </lineage>
</organism>
<protein>
    <submittedName>
        <fullName evidence="3">GNAT family N-acetyltransferase</fullName>
    </submittedName>
</protein>
<dbReference type="EMBL" id="CP090978">
    <property type="protein sequence ID" value="UJF32450.1"/>
    <property type="molecule type" value="Genomic_DNA"/>
</dbReference>
<dbReference type="SUPFAM" id="SSF55729">
    <property type="entry name" value="Acyl-CoA N-acyltransferases (Nat)"/>
    <property type="match status" value="1"/>
</dbReference>
<dbReference type="Proteomes" id="UP001649230">
    <property type="component" value="Chromosome"/>
</dbReference>
<gene>
    <name evidence="3" type="ORF">L0M14_22660</name>
</gene>
<dbReference type="PROSITE" id="PS51186">
    <property type="entry name" value="GNAT"/>
    <property type="match status" value="1"/>
</dbReference>
<accession>A0ABY3SG82</accession>
<evidence type="ECO:0000313" key="3">
    <source>
        <dbReference type="EMBL" id="UJF32450.1"/>
    </source>
</evidence>
<dbReference type="Gene3D" id="3.40.630.30">
    <property type="match status" value="1"/>
</dbReference>
<dbReference type="CDD" id="cd04301">
    <property type="entry name" value="NAT_SF"/>
    <property type="match status" value="1"/>
</dbReference>
<dbReference type="RefSeq" id="WP_235118797.1">
    <property type="nucleotide sequence ID" value="NZ_CP090978.1"/>
</dbReference>
<dbReference type="PANTHER" id="PTHR13947">
    <property type="entry name" value="GNAT FAMILY N-ACETYLTRANSFERASE"/>
    <property type="match status" value="1"/>
</dbReference>
<evidence type="ECO:0000259" key="2">
    <source>
        <dbReference type="PROSITE" id="PS51186"/>
    </source>
</evidence>
<dbReference type="InterPro" id="IPR000182">
    <property type="entry name" value="GNAT_dom"/>
</dbReference>
<name>A0ABY3SG82_9BACL</name>
<reference evidence="3 4" key="1">
    <citation type="journal article" date="2024" name="Int. J. Syst. Evol. Microbiol.">
        <title>Paenibacillus hexagrammi sp. nov., a novel bacterium isolated from the gut content of Hexagrammos agrammus.</title>
        <authorList>
            <person name="Jung H.K."/>
            <person name="Kim D.G."/>
            <person name="Zin H."/>
            <person name="Park J."/>
            <person name="Jung H."/>
            <person name="Kim Y.O."/>
            <person name="Kong H.J."/>
            <person name="Kim J.W."/>
            <person name="Kim Y.S."/>
        </authorList>
    </citation>
    <scope>NUCLEOTIDE SEQUENCE [LARGE SCALE GENOMIC DNA]</scope>
    <source>
        <strain evidence="3 4">YPD9-1</strain>
    </source>
</reference>